<dbReference type="GO" id="GO:0030288">
    <property type="term" value="C:outer membrane-bounded periplasmic space"/>
    <property type="evidence" value="ECO:0007669"/>
    <property type="project" value="UniProtKB-ARBA"/>
</dbReference>
<dbReference type="EMBL" id="AOGX02000015">
    <property type="protein sequence ID" value="EOQ88965.1"/>
    <property type="molecule type" value="Genomic_DNA"/>
</dbReference>
<accession>A0A5E8HCE7</accession>
<comment type="caution">
    <text evidence="6">The sequence shown here is derived from an EMBL/GenBank/DDBJ whole genome shotgun (WGS) entry which is preliminary data.</text>
</comment>
<reference evidence="6 7" key="1">
    <citation type="submission" date="2013-04" db="EMBL/GenBank/DDBJ databases">
        <authorList>
            <person name="Harkins D.M."/>
            <person name="Durkin A.S."/>
            <person name="Brinkac L.M."/>
            <person name="Haft D.H."/>
            <person name="Selengut J.D."/>
            <person name="Sanka R."/>
            <person name="DePew J."/>
            <person name="Purushe J."/>
            <person name="Hartskeerl R.A."/>
            <person name="Ahmed A."/>
            <person name="van der Linden H."/>
            <person name="Goris M.G.A."/>
            <person name="Vinetz J.M."/>
            <person name="Sutton G.G."/>
            <person name="Nierman W.C."/>
            <person name="Fouts D.E."/>
        </authorList>
    </citation>
    <scope>NUCLEOTIDE SEQUENCE [LARGE SCALE GENOMIC DNA]</scope>
    <source>
        <strain evidence="6 7">Sao Paulo</strain>
    </source>
</reference>
<comment type="similarity">
    <text evidence="2">Belongs to the bacterial solute-binding protein 5 family.</text>
</comment>
<evidence type="ECO:0000313" key="7">
    <source>
        <dbReference type="Proteomes" id="UP000013996"/>
    </source>
</evidence>
<keyword evidence="4" id="KW-0732">Signal</keyword>
<dbReference type="PIRSF" id="PIRSF002741">
    <property type="entry name" value="MppA"/>
    <property type="match status" value="1"/>
</dbReference>
<dbReference type="RefSeq" id="WP_015676552.1">
    <property type="nucleotide sequence ID" value="NZ_AOGX02000015.1"/>
</dbReference>
<evidence type="ECO:0000256" key="3">
    <source>
        <dbReference type="ARBA" id="ARBA00022448"/>
    </source>
</evidence>
<sequence length="503" mass="58151">MRTLSLVFFLLSLTFCRRETEEFAIQIALPSDPAHLDPLFSTDLTSQNLARFLHQGIYQAEKESFVSPWISKSKHIANPSLEIWRIEFNETSPPIVDIHFSLARLISESYPRKADYQFLKSVKIIPSSLNTTPSTNTVPLETPTSSTTAFVGTGSKATLEFHFQKGTTETEWKEKLSLPFASIIGKEEWENHNLKTYGKYKLNQWKKNEFIDLQYQKEITNDLPTSIRFRILPQSTTSLFLYRKSELDAFKLSDFLLSIPEATSEFTLTKKGRSVQYVTINQTNPCFDVHFRNALNYSIPREQIIQKLLENHADLTYGPIPLPYIEKLNLNLKKIDISYDKEKAITELKHSKCYPTILTTELEFRMRGDDENQSKGRAIKQALEEIGLKIKLKPMEKAPLYKENGEGKGDLTLLTWYSDYDSIWNFLDPLFHPDKIGNGGNRSFYQNKMIGQILGKPNRNLNDAKQVTETVTMEKPWIFLWSIQENYLVSKEFLRYSALADYL</sequence>
<dbReference type="OrthoDB" id="9772924at2"/>
<dbReference type="Gene3D" id="3.40.190.10">
    <property type="entry name" value="Periplasmic binding protein-like II"/>
    <property type="match status" value="1"/>
</dbReference>
<organism evidence="6 7">
    <name type="scientific">Leptospira yanagawae serovar Saopaulo str. Sao Paulo = ATCC 700523</name>
    <dbReference type="NCBI Taxonomy" id="1249483"/>
    <lineage>
        <taxon>Bacteria</taxon>
        <taxon>Pseudomonadati</taxon>
        <taxon>Spirochaetota</taxon>
        <taxon>Spirochaetia</taxon>
        <taxon>Leptospirales</taxon>
        <taxon>Leptospiraceae</taxon>
        <taxon>Leptospira</taxon>
    </lineage>
</organism>
<dbReference type="Pfam" id="PF00496">
    <property type="entry name" value="SBP_bac_5"/>
    <property type="match status" value="1"/>
</dbReference>
<dbReference type="Gene3D" id="3.90.76.10">
    <property type="entry name" value="Dipeptide-binding Protein, Domain 1"/>
    <property type="match status" value="1"/>
</dbReference>
<dbReference type="AlphaFoldDB" id="A0A5E8HCE7"/>
<feature type="domain" description="Solute-binding protein family 5" evidence="5">
    <location>
        <begin position="151"/>
        <end position="437"/>
    </location>
</feature>
<dbReference type="InterPro" id="IPR039424">
    <property type="entry name" value="SBP_5"/>
</dbReference>
<evidence type="ECO:0000256" key="1">
    <source>
        <dbReference type="ARBA" id="ARBA00004196"/>
    </source>
</evidence>
<dbReference type="SUPFAM" id="SSF53850">
    <property type="entry name" value="Periplasmic binding protein-like II"/>
    <property type="match status" value="1"/>
</dbReference>
<dbReference type="Proteomes" id="UP000013996">
    <property type="component" value="Unassembled WGS sequence"/>
</dbReference>
<name>A0A5E8HCE7_9LEPT</name>
<evidence type="ECO:0000259" key="5">
    <source>
        <dbReference type="Pfam" id="PF00496"/>
    </source>
</evidence>
<dbReference type="PANTHER" id="PTHR30290">
    <property type="entry name" value="PERIPLASMIC BINDING COMPONENT OF ABC TRANSPORTER"/>
    <property type="match status" value="1"/>
</dbReference>
<dbReference type="GO" id="GO:0015833">
    <property type="term" value="P:peptide transport"/>
    <property type="evidence" value="ECO:0007669"/>
    <property type="project" value="TreeGrafter"/>
</dbReference>
<comment type="subcellular location">
    <subcellularLocation>
        <location evidence="1">Cell envelope</location>
    </subcellularLocation>
</comment>
<dbReference type="PANTHER" id="PTHR30290:SF10">
    <property type="entry name" value="PERIPLASMIC OLIGOPEPTIDE-BINDING PROTEIN-RELATED"/>
    <property type="match status" value="1"/>
</dbReference>
<dbReference type="Gene3D" id="3.10.105.10">
    <property type="entry name" value="Dipeptide-binding Protein, Domain 3"/>
    <property type="match status" value="1"/>
</dbReference>
<dbReference type="GO" id="GO:0043190">
    <property type="term" value="C:ATP-binding cassette (ABC) transporter complex"/>
    <property type="evidence" value="ECO:0007669"/>
    <property type="project" value="InterPro"/>
</dbReference>
<dbReference type="STRING" id="1249483.LEP1GSC202_1966"/>
<dbReference type="GO" id="GO:1904680">
    <property type="term" value="F:peptide transmembrane transporter activity"/>
    <property type="evidence" value="ECO:0007669"/>
    <property type="project" value="TreeGrafter"/>
</dbReference>
<protein>
    <submittedName>
        <fullName evidence="6">ABC transporter, substrate-binding protein, family 5</fullName>
    </submittedName>
</protein>
<gene>
    <name evidence="6" type="ORF">LEP1GSC202_1966</name>
</gene>
<dbReference type="InterPro" id="IPR000914">
    <property type="entry name" value="SBP_5_dom"/>
</dbReference>
<evidence type="ECO:0000313" key="6">
    <source>
        <dbReference type="EMBL" id="EOQ88965.1"/>
    </source>
</evidence>
<dbReference type="InterPro" id="IPR030678">
    <property type="entry name" value="Peptide/Ni-bd"/>
</dbReference>
<proteinExistence type="inferred from homology"/>
<keyword evidence="3" id="KW-0813">Transport</keyword>
<evidence type="ECO:0000256" key="2">
    <source>
        <dbReference type="ARBA" id="ARBA00005695"/>
    </source>
</evidence>
<evidence type="ECO:0000256" key="4">
    <source>
        <dbReference type="ARBA" id="ARBA00022729"/>
    </source>
</evidence>
<dbReference type="CDD" id="cd00995">
    <property type="entry name" value="PBP2_NikA_DppA_OppA_like"/>
    <property type="match status" value="1"/>
</dbReference>